<keyword evidence="3" id="KW-1185">Reference proteome</keyword>
<dbReference type="Pfam" id="PF12077">
    <property type="entry name" value="DUF3556"/>
    <property type="match status" value="1"/>
</dbReference>
<organism evidence="2 3">
    <name type="scientific">Symbiodinium pilosum</name>
    <name type="common">Dinoflagellate</name>
    <dbReference type="NCBI Taxonomy" id="2952"/>
    <lineage>
        <taxon>Eukaryota</taxon>
        <taxon>Sar</taxon>
        <taxon>Alveolata</taxon>
        <taxon>Dinophyceae</taxon>
        <taxon>Suessiales</taxon>
        <taxon>Symbiodiniaceae</taxon>
        <taxon>Symbiodinium</taxon>
    </lineage>
</organism>
<dbReference type="OrthoDB" id="1688044at2759"/>
<keyword evidence="1" id="KW-0472">Membrane</keyword>
<comment type="caution">
    <text evidence="2">The sequence shown here is derived from an EMBL/GenBank/DDBJ whole genome shotgun (WGS) entry which is preliminary data.</text>
</comment>
<reference evidence="2" key="1">
    <citation type="submission" date="2021-02" db="EMBL/GenBank/DDBJ databases">
        <authorList>
            <person name="Dougan E. K."/>
            <person name="Rhodes N."/>
            <person name="Thang M."/>
            <person name="Chan C."/>
        </authorList>
    </citation>
    <scope>NUCLEOTIDE SEQUENCE</scope>
</reference>
<dbReference type="InterPro" id="IPR021941">
    <property type="entry name" value="DUF3556_TM"/>
</dbReference>
<evidence type="ECO:0000313" key="3">
    <source>
        <dbReference type="Proteomes" id="UP000649617"/>
    </source>
</evidence>
<gene>
    <name evidence="2" type="primary">PNO</name>
    <name evidence="2" type="ORF">SPIL2461_LOCUS18754</name>
</gene>
<sequence length="341" mass="37904">MVSMPWSHWYRRLMYKGYKDADPDYHLTRTATLFSAVCAVSETLGPMLVLSNNSAVVTFGIFFIFCMHLYIISTLIVDVFTWNFVDALLYCFLFGCYGPSVGGPMGFQWGDVSKIHPAMAAFLLAHALYSIYGNFVPSHVPYVVAHRHAAGNFAQGVLLVRVSAAAKLGKVVAHSGCPVVKGAPAPGWLGEWLGFHLLMAYFWLWNMPNRMLLPLTFDQLQALGGREEDFIMLHSVLVFDALAAHVRFDGLSSLALVRELGEVCGFEEGECTLCWVGGFQSFPVQLFSDPSAKWKVVDSKKGVLREGTYTVQDMEDASYKKPSDCRDIKIAKQLSLSRTLV</sequence>
<evidence type="ECO:0000313" key="2">
    <source>
        <dbReference type="EMBL" id="CAE7676325.1"/>
    </source>
</evidence>
<feature type="transmembrane region" description="Helical" evidence="1">
    <location>
        <begin position="57"/>
        <end position="81"/>
    </location>
</feature>
<name>A0A812WCK7_SYMPI</name>
<dbReference type="Proteomes" id="UP000649617">
    <property type="component" value="Unassembled WGS sequence"/>
</dbReference>
<evidence type="ECO:0000256" key="1">
    <source>
        <dbReference type="SAM" id="Phobius"/>
    </source>
</evidence>
<keyword evidence="1" id="KW-0812">Transmembrane</keyword>
<feature type="transmembrane region" description="Helical" evidence="1">
    <location>
        <begin position="87"/>
        <end position="107"/>
    </location>
</feature>
<feature type="transmembrane region" description="Helical" evidence="1">
    <location>
        <begin position="119"/>
        <end position="136"/>
    </location>
</feature>
<dbReference type="EMBL" id="CAJNIZ010044046">
    <property type="protein sequence ID" value="CAE7676325.1"/>
    <property type="molecule type" value="Genomic_DNA"/>
</dbReference>
<protein>
    <submittedName>
        <fullName evidence="2">PNO protein</fullName>
    </submittedName>
</protein>
<accession>A0A812WCK7</accession>
<dbReference type="AlphaFoldDB" id="A0A812WCK7"/>
<proteinExistence type="predicted"/>
<keyword evidence="1" id="KW-1133">Transmembrane helix</keyword>